<accession>A0A0L9TDM4</accession>
<dbReference type="Proteomes" id="UP000053144">
    <property type="component" value="Unassembled WGS sequence"/>
</dbReference>
<proteinExistence type="predicted"/>
<protein>
    <submittedName>
        <fullName evidence="1">Uncharacterized protein</fullName>
    </submittedName>
</protein>
<reference evidence="2" key="1">
    <citation type="journal article" date="2015" name="Proc. Natl. Acad. Sci. U.S.A.">
        <title>Genome sequencing of adzuki bean (Vigna angularis) provides insight into high starch and low fat accumulation and domestication.</title>
        <authorList>
            <person name="Yang K."/>
            <person name="Tian Z."/>
            <person name="Chen C."/>
            <person name="Luo L."/>
            <person name="Zhao B."/>
            <person name="Wang Z."/>
            <person name="Yu L."/>
            <person name="Li Y."/>
            <person name="Sun Y."/>
            <person name="Li W."/>
            <person name="Chen Y."/>
            <person name="Li Y."/>
            <person name="Zhang Y."/>
            <person name="Ai D."/>
            <person name="Zhao J."/>
            <person name="Shang C."/>
            <person name="Ma Y."/>
            <person name="Wu B."/>
            <person name="Wang M."/>
            <person name="Gao L."/>
            <person name="Sun D."/>
            <person name="Zhang P."/>
            <person name="Guo F."/>
            <person name="Wang W."/>
            <person name="Li Y."/>
            <person name="Wang J."/>
            <person name="Varshney R.K."/>
            <person name="Wang J."/>
            <person name="Ling H.Q."/>
            <person name="Wan P."/>
        </authorList>
    </citation>
    <scope>NUCLEOTIDE SEQUENCE</scope>
    <source>
        <strain evidence="2">cv. Jingnong 6</strain>
    </source>
</reference>
<evidence type="ECO:0000313" key="2">
    <source>
        <dbReference type="Proteomes" id="UP000053144"/>
    </source>
</evidence>
<sequence>MVEGANMHALEITVLDLVVQIRLRKLVLHNFHINQQGSEPAYCFLNSPLIY</sequence>
<organism evidence="1 2">
    <name type="scientific">Phaseolus angularis</name>
    <name type="common">Azuki bean</name>
    <name type="synonym">Vigna angularis</name>
    <dbReference type="NCBI Taxonomy" id="3914"/>
    <lineage>
        <taxon>Eukaryota</taxon>
        <taxon>Viridiplantae</taxon>
        <taxon>Streptophyta</taxon>
        <taxon>Embryophyta</taxon>
        <taxon>Tracheophyta</taxon>
        <taxon>Spermatophyta</taxon>
        <taxon>Magnoliopsida</taxon>
        <taxon>eudicotyledons</taxon>
        <taxon>Gunneridae</taxon>
        <taxon>Pentapetalae</taxon>
        <taxon>rosids</taxon>
        <taxon>fabids</taxon>
        <taxon>Fabales</taxon>
        <taxon>Fabaceae</taxon>
        <taxon>Papilionoideae</taxon>
        <taxon>50 kb inversion clade</taxon>
        <taxon>NPAAA clade</taxon>
        <taxon>indigoferoid/millettioid clade</taxon>
        <taxon>Phaseoleae</taxon>
        <taxon>Vigna</taxon>
    </lineage>
</organism>
<dbReference type="EMBL" id="KQ258419">
    <property type="protein sequence ID" value="KOM28264.1"/>
    <property type="molecule type" value="Genomic_DNA"/>
</dbReference>
<name>A0A0L9TDM4_PHAAN</name>
<evidence type="ECO:0000313" key="1">
    <source>
        <dbReference type="EMBL" id="KOM28264.1"/>
    </source>
</evidence>
<gene>
    <name evidence="1" type="ORF">LR48_Vigan511s008700</name>
</gene>
<dbReference type="AlphaFoldDB" id="A0A0L9TDM4"/>
<dbReference type="Gramene" id="KOM28264">
    <property type="protein sequence ID" value="KOM28264"/>
    <property type="gene ID" value="LR48_Vigan511s008700"/>
</dbReference>